<dbReference type="SUPFAM" id="SSF53335">
    <property type="entry name" value="S-adenosyl-L-methionine-dependent methyltransferases"/>
    <property type="match status" value="1"/>
</dbReference>
<evidence type="ECO:0000256" key="2">
    <source>
        <dbReference type="ARBA" id="ARBA00022679"/>
    </source>
</evidence>
<gene>
    <name evidence="4" type="ORF">B9Q02_11140</name>
</gene>
<dbReference type="AlphaFoldDB" id="A0A2R6A919"/>
<dbReference type="Proteomes" id="UP000240569">
    <property type="component" value="Unassembled WGS sequence"/>
</dbReference>
<dbReference type="InterPro" id="IPR012349">
    <property type="entry name" value="Split_barrel_FMN-bd"/>
</dbReference>
<organism evidence="4 5">
    <name type="scientific">Candidatus Marsarchaeota G1 archaeon BE_D</name>
    <dbReference type="NCBI Taxonomy" id="1978156"/>
    <lineage>
        <taxon>Archaea</taxon>
        <taxon>Candidatus Marsarchaeota</taxon>
        <taxon>Candidatus Marsarchaeota group 1</taxon>
    </lineage>
</organism>
<accession>A0A2R6A919</accession>
<proteinExistence type="predicted"/>
<reference evidence="4 5" key="1">
    <citation type="submission" date="2017-04" db="EMBL/GenBank/DDBJ databases">
        <title>Novel microbial lineages endemic to geothermal iron-oxide mats fill important gaps in the evolutionary history of Archaea.</title>
        <authorList>
            <person name="Jay Z.J."/>
            <person name="Beam J.P."/>
            <person name="Dlakic M."/>
            <person name="Rusch D.B."/>
            <person name="Kozubal M.A."/>
            <person name="Inskeep W.P."/>
        </authorList>
    </citation>
    <scope>NUCLEOTIDE SEQUENCE [LARGE SCALE GENOMIC DNA]</scope>
    <source>
        <strain evidence="4">BE_D</strain>
    </source>
</reference>
<comment type="caution">
    <text evidence="4">The sequence shown here is derived from an EMBL/GenBank/DDBJ whole genome shotgun (WGS) entry which is preliminary data.</text>
</comment>
<dbReference type="EMBL" id="NEXD01000126">
    <property type="protein sequence ID" value="PSN82890.1"/>
    <property type="molecule type" value="Genomic_DNA"/>
</dbReference>
<dbReference type="Pfam" id="PF04075">
    <property type="entry name" value="F420H2_quin_red"/>
    <property type="match status" value="1"/>
</dbReference>
<evidence type="ECO:0000313" key="5">
    <source>
        <dbReference type="Proteomes" id="UP000240569"/>
    </source>
</evidence>
<protein>
    <recommendedName>
        <fullName evidence="3">Methyltransferase domain-containing protein</fullName>
    </recommendedName>
</protein>
<keyword evidence="2" id="KW-0808">Transferase</keyword>
<sequence>MDGAQYLRLETIGRKSGKTHQVVVRYIALDNKVIVFPHNDKKQDWVANVLFNPNVKLYTNFGIFLGIAKLKRIQGVNHPILSIFTRKYGIDEIKKRYWGQTKYVEITIQNKLGNSNPEELYYGDLEAAFDTVAEHYDEHIFGNPVNSWLRAVSVGLMKQVFKSGDTVLEIGCGTGTETLSLASSGIKVVATDISRKMLDVLKRKAELMGLSDMVVPVHARASEVKEVLSGLGYEKFDGAYSNYGAINTEPKLPKLAKDLRTMIKTGGALVLGVWNRYCATEILGYTLRFKPRMAVARFKNPVPIGKSRFCVTTYSYTPSEISKMFCGFEIERVLGVVVVVPPSNLTKYLPKRHEFLKKLDLTLGRAFPFNRLGDHFLIVMRKVR</sequence>
<dbReference type="InterPro" id="IPR041698">
    <property type="entry name" value="Methyltransf_25"/>
</dbReference>
<dbReference type="Pfam" id="PF13649">
    <property type="entry name" value="Methyltransf_25"/>
    <property type="match status" value="1"/>
</dbReference>
<dbReference type="GO" id="GO:0016491">
    <property type="term" value="F:oxidoreductase activity"/>
    <property type="evidence" value="ECO:0007669"/>
    <property type="project" value="InterPro"/>
</dbReference>
<feature type="domain" description="Methyltransferase" evidence="3">
    <location>
        <begin position="167"/>
        <end position="267"/>
    </location>
</feature>
<dbReference type="CDD" id="cd02440">
    <property type="entry name" value="AdoMet_MTases"/>
    <property type="match status" value="1"/>
</dbReference>
<evidence type="ECO:0000256" key="1">
    <source>
        <dbReference type="ARBA" id="ARBA00022603"/>
    </source>
</evidence>
<dbReference type="InterPro" id="IPR004378">
    <property type="entry name" value="F420H2_quin_Rdtase"/>
</dbReference>
<dbReference type="Gene3D" id="3.40.50.150">
    <property type="entry name" value="Vaccinia Virus protein VP39"/>
    <property type="match status" value="1"/>
</dbReference>
<dbReference type="InterPro" id="IPR029063">
    <property type="entry name" value="SAM-dependent_MTases_sf"/>
</dbReference>
<dbReference type="Gene3D" id="2.30.110.10">
    <property type="entry name" value="Electron Transport, Fmn-binding Protein, Chain A"/>
    <property type="match status" value="1"/>
</dbReference>
<name>A0A2R6A919_9ARCH</name>
<evidence type="ECO:0000313" key="4">
    <source>
        <dbReference type="EMBL" id="PSN82890.1"/>
    </source>
</evidence>
<evidence type="ECO:0000259" key="3">
    <source>
        <dbReference type="Pfam" id="PF13649"/>
    </source>
</evidence>
<dbReference type="PANTHER" id="PTHR43861">
    <property type="entry name" value="TRANS-ACONITATE 2-METHYLTRANSFERASE-RELATED"/>
    <property type="match status" value="1"/>
</dbReference>
<dbReference type="GO" id="GO:0008168">
    <property type="term" value="F:methyltransferase activity"/>
    <property type="evidence" value="ECO:0007669"/>
    <property type="project" value="UniProtKB-KW"/>
</dbReference>
<dbReference type="PANTHER" id="PTHR43861:SF1">
    <property type="entry name" value="TRANS-ACONITATE 2-METHYLTRANSFERASE"/>
    <property type="match status" value="1"/>
</dbReference>
<keyword evidence="1" id="KW-0489">Methyltransferase</keyword>
<dbReference type="GO" id="GO:0032259">
    <property type="term" value="P:methylation"/>
    <property type="evidence" value="ECO:0007669"/>
    <property type="project" value="UniProtKB-KW"/>
</dbReference>